<dbReference type="Proteomes" id="UP000648187">
    <property type="component" value="Unassembled WGS sequence"/>
</dbReference>
<accession>A0A835G696</accession>
<dbReference type="EMBL" id="JACKWZ010000382">
    <property type="protein sequence ID" value="KAF9408444.1"/>
    <property type="molecule type" value="Genomic_DNA"/>
</dbReference>
<reference evidence="1" key="1">
    <citation type="submission" date="2020-08" db="EMBL/GenBank/DDBJ databases">
        <title>Spodoptera exigua strain:BAW_Kor-Di-RS1 Genome sequencing and assembly.</title>
        <authorList>
            <person name="Kim J."/>
            <person name="Nam H.Y."/>
            <person name="Kwon M."/>
            <person name="Choi J.H."/>
            <person name="Cho S.R."/>
            <person name="Kim G.-H."/>
        </authorList>
    </citation>
    <scope>NUCLEOTIDE SEQUENCE</scope>
    <source>
        <strain evidence="1">BAW_Kor-Di-RS1</strain>
        <tissue evidence="1">Whole-body</tissue>
    </source>
</reference>
<gene>
    <name evidence="1" type="ORF">HW555_011879</name>
</gene>
<keyword evidence="2" id="KW-1185">Reference proteome</keyword>
<organism evidence="1 2">
    <name type="scientific">Spodoptera exigua</name>
    <name type="common">Beet armyworm</name>
    <name type="synonym">Noctua fulgens</name>
    <dbReference type="NCBI Taxonomy" id="7107"/>
    <lineage>
        <taxon>Eukaryota</taxon>
        <taxon>Metazoa</taxon>
        <taxon>Ecdysozoa</taxon>
        <taxon>Arthropoda</taxon>
        <taxon>Hexapoda</taxon>
        <taxon>Insecta</taxon>
        <taxon>Pterygota</taxon>
        <taxon>Neoptera</taxon>
        <taxon>Endopterygota</taxon>
        <taxon>Lepidoptera</taxon>
        <taxon>Glossata</taxon>
        <taxon>Ditrysia</taxon>
        <taxon>Noctuoidea</taxon>
        <taxon>Noctuidae</taxon>
        <taxon>Amphipyrinae</taxon>
        <taxon>Spodoptera</taxon>
    </lineage>
</organism>
<protein>
    <submittedName>
        <fullName evidence="1">Uncharacterized protein</fullName>
    </submittedName>
</protein>
<proteinExistence type="predicted"/>
<sequence length="93" mass="10494">MRNDALHRVHKRQTSGVAAVAATNINRWKNFMFHELRARRCTAAARALGAEARALRFLDDVVALLRGDVAAAVRARAWPFAIGRRQPDRNYVI</sequence>
<evidence type="ECO:0000313" key="1">
    <source>
        <dbReference type="EMBL" id="KAF9408444.1"/>
    </source>
</evidence>
<dbReference type="AlphaFoldDB" id="A0A835G696"/>
<evidence type="ECO:0000313" key="2">
    <source>
        <dbReference type="Proteomes" id="UP000648187"/>
    </source>
</evidence>
<name>A0A835G696_SPOEX</name>
<comment type="caution">
    <text evidence="1">The sequence shown here is derived from an EMBL/GenBank/DDBJ whole genome shotgun (WGS) entry which is preliminary data.</text>
</comment>